<dbReference type="Pfam" id="PF00134">
    <property type="entry name" value="Cyclin_N"/>
    <property type="match status" value="1"/>
</dbReference>
<organism evidence="2 3">
    <name type="scientific">Datura stramonium</name>
    <name type="common">Jimsonweed</name>
    <name type="synonym">Common thornapple</name>
    <dbReference type="NCBI Taxonomy" id="4076"/>
    <lineage>
        <taxon>Eukaryota</taxon>
        <taxon>Viridiplantae</taxon>
        <taxon>Streptophyta</taxon>
        <taxon>Embryophyta</taxon>
        <taxon>Tracheophyta</taxon>
        <taxon>Spermatophyta</taxon>
        <taxon>Magnoliopsida</taxon>
        <taxon>eudicotyledons</taxon>
        <taxon>Gunneridae</taxon>
        <taxon>Pentapetalae</taxon>
        <taxon>asterids</taxon>
        <taxon>lamiids</taxon>
        <taxon>Solanales</taxon>
        <taxon>Solanaceae</taxon>
        <taxon>Solanoideae</taxon>
        <taxon>Datureae</taxon>
        <taxon>Datura</taxon>
    </lineage>
</organism>
<dbReference type="EMBL" id="JACEIK010002800">
    <property type="protein sequence ID" value="MCD9638930.1"/>
    <property type="molecule type" value="Genomic_DNA"/>
</dbReference>
<evidence type="ECO:0000313" key="3">
    <source>
        <dbReference type="Proteomes" id="UP000823775"/>
    </source>
</evidence>
<dbReference type="InterPro" id="IPR036915">
    <property type="entry name" value="Cyclin-like_sf"/>
</dbReference>
<protein>
    <submittedName>
        <fullName evidence="2">VIER F-box protein 1</fullName>
    </submittedName>
</protein>
<keyword evidence="3" id="KW-1185">Reference proteome</keyword>
<reference evidence="2 3" key="1">
    <citation type="journal article" date="2021" name="BMC Genomics">
        <title>Datura genome reveals duplications of psychoactive alkaloid biosynthetic genes and high mutation rate following tissue culture.</title>
        <authorList>
            <person name="Rajewski A."/>
            <person name="Carter-House D."/>
            <person name="Stajich J."/>
            <person name="Litt A."/>
        </authorList>
    </citation>
    <scope>NUCLEOTIDE SEQUENCE [LARGE SCALE GENOMIC DNA]</scope>
    <source>
        <strain evidence="2">AR-01</strain>
    </source>
</reference>
<sequence length="231" mass="26237">MKKEVCSCLRTRVVEFLIQSAQDLQVSPIVKYSALSLFTDRFYPSLCAEGTTDAKSWLLQPLRESNLQLFALVAVWISSKMHDSPPLGVKCFKSLADNTIKEQHFTNKDFLEAELVLIQVLKFEMGTLSIAFRFIEDLLTKLREVARVGEQLSFEACMDIMDLLYEKGETSSFNCSSHHLAASIVVAAYVVTVPLQKSEFPILLWVKFVTSCREKDIIDTVRNILMHVFEA</sequence>
<dbReference type="InterPro" id="IPR006671">
    <property type="entry name" value="Cyclin_N"/>
</dbReference>
<dbReference type="SUPFAM" id="SSF47954">
    <property type="entry name" value="Cyclin-like"/>
    <property type="match status" value="1"/>
</dbReference>
<dbReference type="CDD" id="cd00043">
    <property type="entry name" value="CYCLIN_SF"/>
    <property type="match status" value="1"/>
</dbReference>
<proteinExistence type="predicted"/>
<evidence type="ECO:0000259" key="1">
    <source>
        <dbReference type="Pfam" id="PF00134"/>
    </source>
</evidence>
<dbReference type="Proteomes" id="UP000823775">
    <property type="component" value="Unassembled WGS sequence"/>
</dbReference>
<gene>
    <name evidence="2" type="primary">VFB1_2</name>
    <name evidence="2" type="ORF">HAX54_023150</name>
</gene>
<dbReference type="Gene3D" id="1.10.472.10">
    <property type="entry name" value="Cyclin-like"/>
    <property type="match status" value="1"/>
</dbReference>
<name>A0ABS8UVS7_DATST</name>
<feature type="domain" description="Cyclin N-terminal" evidence="1">
    <location>
        <begin position="8"/>
        <end position="125"/>
    </location>
</feature>
<evidence type="ECO:0000313" key="2">
    <source>
        <dbReference type="EMBL" id="MCD9638930.1"/>
    </source>
</evidence>
<accession>A0ABS8UVS7</accession>
<comment type="caution">
    <text evidence="2">The sequence shown here is derived from an EMBL/GenBank/DDBJ whole genome shotgun (WGS) entry which is preliminary data.</text>
</comment>